<dbReference type="InterPro" id="IPR036388">
    <property type="entry name" value="WH-like_DNA-bd_sf"/>
</dbReference>
<dbReference type="SUPFAM" id="SSF88659">
    <property type="entry name" value="Sigma3 and sigma4 domains of RNA polymerase sigma factors"/>
    <property type="match status" value="1"/>
</dbReference>
<dbReference type="InterPro" id="IPR013249">
    <property type="entry name" value="RNA_pol_sigma70_r4_t2"/>
</dbReference>
<dbReference type="EMBL" id="JAEDAO010000001">
    <property type="protein sequence ID" value="MBK0393175.1"/>
    <property type="molecule type" value="Genomic_DNA"/>
</dbReference>
<evidence type="ECO:0000313" key="8">
    <source>
        <dbReference type="Proteomes" id="UP000617041"/>
    </source>
</evidence>
<accession>A0A934URG9</accession>
<evidence type="ECO:0000313" key="7">
    <source>
        <dbReference type="EMBL" id="MBK0393175.1"/>
    </source>
</evidence>
<keyword evidence="3" id="KW-0731">Sigma factor</keyword>
<proteinExistence type="inferred from homology"/>
<evidence type="ECO:0000256" key="2">
    <source>
        <dbReference type="ARBA" id="ARBA00023015"/>
    </source>
</evidence>
<dbReference type="Pfam" id="PF08281">
    <property type="entry name" value="Sigma70_r4_2"/>
    <property type="match status" value="1"/>
</dbReference>
<dbReference type="InterPro" id="IPR039425">
    <property type="entry name" value="RNA_pol_sigma-70-like"/>
</dbReference>
<dbReference type="InterPro" id="IPR007627">
    <property type="entry name" value="RNA_pol_sigma70_r2"/>
</dbReference>
<dbReference type="PANTHER" id="PTHR43133">
    <property type="entry name" value="RNA POLYMERASE ECF-TYPE SIGMA FACTO"/>
    <property type="match status" value="1"/>
</dbReference>
<dbReference type="SUPFAM" id="SSF88946">
    <property type="entry name" value="Sigma2 domain of RNA polymerase sigma factors"/>
    <property type="match status" value="1"/>
</dbReference>
<comment type="caution">
    <text evidence="7">The sequence shown here is derived from an EMBL/GenBank/DDBJ whole genome shotgun (WGS) entry which is preliminary data.</text>
</comment>
<dbReference type="PANTHER" id="PTHR43133:SF32">
    <property type="entry name" value="BLR3042 PROTEIN"/>
    <property type="match status" value="1"/>
</dbReference>
<comment type="similarity">
    <text evidence="1">Belongs to the sigma-70 factor family. ECF subfamily.</text>
</comment>
<dbReference type="InterPro" id="IPR013325">
    <property type="entry name" value="RNA_pol_sigma_r2"/>
</dbReference>
<reference evidence="7" key="1">
    <citation type="submission" date="2020-12" db="EMBL/GenBank/DDBJ databases">
        <title>Ramlibacter sp. nov., isolated from a freshwater alga, Cryptomonas.</title>
        <authorList>
            <person name="Kim H.M."/>
            <person name="Jeon C.O."/>
        </authorList>
    </citation>
    <scope>NUCLEOTIDE SEQUENCE</scope>
    <source>
        <strain evidence="7">CrO1</strain>
    </source>
</reference>
<protein>
    <submittedName>
        <fullName evidence="7">Sigma-70 family RNA polymerase sigma factor</fullName>
    </submittedName>
</protein>
<name>A0A934URG9_9BURK</name>
<gene>
    <name evidence="7" type="ORF">I8E28_11295</name>
</gene>
<evidence type="ECO:0000259" key="6">
    <source>
        <dbReference type="Pfam" id="PF08281"/>
    </source>
</evidence>
<dbReference type="InterPro" id="IPR013324">
    <property type="entry name" value="RNA_pol_sigma_r3/r4-like"/>
</dbReference>
<dbReference type="AlphaFoldDB" id="A0A934URG9"/>
<dbReference type="NCBIfam" id="TIGR02937">
    <property type="entry name" value="sigma70-ECF"/>
    <property type="match status" value="1"/>
</dbReference>
<dbReference type="Pfam" id="PF04542">
    <property type="entry name" value="Sigma70_r2"/>
    <property type="match status" value="1"/>
</dbReference>
<evidence type="ECO:0000256" key="1">
    <source>
        <dbReference type="ARBA" id="ARBA00010641"/>
    </source>
</evidence>
<keyword evidence="8" id="KW-1185">Reference proteome</keyword>
<dbReference type="Gene3D" id="1.10.1740.10">
    <property type="match status" value="1"/>
</dbReference>
<keyword evidence="2" id="KW-0805">Transcription regulation</keyword>
<dbReference type="GO" id="GO:0016987">
    <property type="term" value="F:sigma factor activity"/>
    <property type="evidence" value="ECO:0007669"/>
    <property type="project" value="UniProtKB-KW"/>
</dbReference>
<organism evidence="7 8">
    <name type="scientific">Ramlibacter algicola</name>
    <dbReference type="NCBI Taxonomy" id="2795217"/>
    <lineage>
        <taxon>Bacteria</taxon>
        <taxon>Pseudomonadati</taxon>
        <taxon>Pseudomonadota</taxon>
        <taxon>Betaproteobacteria</taxon>
        <taxon>Burkholderiales</taxon>
        <taxon>Comamonadaceae</taxon>
        <taxon>Ramlibacter</taxon>
    </lineage>
</organism>
<evidence type="ECO:0000256" key="4">
    <source>
        <dbReference type="ARBA" id="ARBA00023163"/>
    </source>
</evidence>
<feature type="domain" description="RNA polymerase sigma factor 70 region 4 type 2" evidence="6">
    <location>
        <begin position="125"/>
        <end position="175"/>
    </location>
</feature>
<dbReference type="InterPro" id="IPR014284">
    <property type="entry name" value="RNA_pol_sigma-70_dom"/>
</dbReference>
<dbReference type="RefSeq" id="WP_200788160.1">
    <property type="nucleotide sequence ID" value="NZ_JAEDAO010000001.1"/>
</dbReference>
<dbReference type="Gene3D" id="1.10.10.10">
    <property type="entry name" value="Winged helix-like DNA-binding domain superfamily/Winged helix DNA-binding domain"/>
    <property type="match status" value="1"/>
</dbReference>
<sequence length="198" mass="22479">MDNDEVLQLLVRIGREDQGAFRKLYKAFSRRVYAYAANMLNDHARCEEVVADTMYEIWRHPDRFRGDSQFSTWLIGIARRKALMVYRSRRPDEVHADLDDIADTTASDTPDAFAELAAKQRRDGVQHCMGKLSDEHRECLHLVFYEGLGVAEVADIQGCPEGTVKTRLFHARQKIKNCLQGLLRREGGAPDARGALAS</sequence>
<dbReference type="CDD" id="cd06171">
    <property type="entry name" value="Sigma70_r4"/>
    <property type="match status" value="1"/>
</dbReference>
<keyword evidence="4" id="KW-0804">Transcription</keyword>
<dbReference type="GO" id="GO:0006352">
    <property type="term" value="P:DNA-templated transcription initiation"/>
    <property type="evidence" value="ECO:0007669"/>
    <property type="project" value="InterPro"/>
</dbReference>
<evidence type="ECO:0000259" key="5">
    <source>
        <dbReference type="Pfam" id="PF04542"/>
    </source>
</evidence>
<evidence type="ECO:0000256" key="3">
    <source>
        <dbReference type="ARBA" id="ARBA00023082"/>
    </source>
</evidence>
<dbReference type="Proteomes" id="UP000617041">
    <property type="component" value="Unassembled WGS sequence"/>
</dbReference>
<dbReference type="GO" id="GO:0003677">
    <property type="term" value="F:DNA binding"/>
    <property type="evidence" value="ECO:0007669"/>
    <property type="project" value="InterPro"/>
</dbReference>
<feature type="domain" description="RNA polymerase sigma-70 region 2" evidence="5">
    <location>
        <begin position="24"/>
        <end position="90"/>
    </location>
</feature>